<dbReference type="EMBL" id="CAFAAV010000008">
    <property type="protein sequence ID" value="CAB4802554.1"/>
    <property type="molecule type" value="Genomic_DNA"/>
</dbReference>
<dbReference type="SUPFAM" id="SSF54637">
    <property type="entry name" value="Thioesterase/thiol ester dehydrase-isomerase"/>
    <property type="match status" value="2"/>
</dbReference>
<dbReference type="InterPro" id="IPR029069">
    <property type="entry name" value="HotDog_dom_sf"/>
</dbReference>
<dbReference type="Pfam" id="PF13622">
    <property type="entry name" value="4HBT_3"/>
    <property type="match status" value="1"/>
</dbReference>
<accession>A0A6J6A5C2</accession>
<organism evidence="4">
    <name type="scientific">freshwater metagenome</name>
    <dbReference type="NCBI Taxonomy" id="449393"/>
    <lineage>
        <taxon>unclassified sequences</taxon>
        <taxon>metagenomes</taxon>
        <taxon>ecological metagenomes</taxon>
    </lineage>
</organism>
<feature type="region of interest" description="Disordered" evidence="1">
    <location>
        <begin position="1"/>
        <end position="27"/>
    </location>
</feature>
<dbReference type="CDD" id="cd03443">
    <property type="entry name" value="PaaI_thioesterase"/>
    <property type="match status" value="1"/>
</dbReference>
<dbReference type="InterPro" id="IPR042171">
    <property type="entry name" value="Acyl-CoA_hotdog"/>
</dbReference>
<proteinExistence type="predicted"/>
<evidence type="ECO:0000313" key="4">
    <source>
        <dbReference type="EMBL" id="CAB4362900.1"/>
    </source>
</evidence>
<dbReference type="EMBL" id="CAFBMT010000003">
    <property type="protein sequence ID" value="CAB4918963.1"/>
    <property type="molecule type" value="Genomic_DNA"/>
</dbReference>
<dbReference type="AlphaFoldDB" id="A0A6J6A5C2"/>
<dbReference type="InterPro" id="IPR049449">
    <property type="entry name" value="TesB_ACOT8-like_N"/>
</dbReference>
<evidence type="ECO:0000256" key="1">
    <source>
        <dbReference type="SAM" id="MobiDB-lite"/>
    </source>
</evidence>
<gene>
    <name evidence="5" type="ORF">UFOPK2656_00689</name>
    <name evidence="6" type="ORF">UFOPK3099_00206</name>
    <name evidence="7" type="ORF">UFOPK3651_00727</name>
    <name evidence="8" type="ORF">UFOPK3931_03533</name>
    <name evidence="4" type="ORF">UFOPK4189_00687</name>
</gene>
<dbReference type="EMBL" id="CAFBOL010000205">
    <property type="protein sequence ID" value="CAB5024036.1"/>
    <property type="molecule type" value="Genomic_DNA"/>
</dbReference>
<sequence length="276" mass="29166">MTTPVFERLDTDRFQPTDFARGPWDPRAMHGGAPSALLAGVLEAALADPNDPLPMHPSRLTIDLERPVGIVPLTVNARVVRSGKKVRIAEAEVFDDSGTRLARATLLGVRTTPQPLDLADGVITTVGTPPPARPIGDGGLAGSPFAGVTGGPLFHSHAVEHCFVRGEFGGLGPGTDWIRFVVPVVGGEVTTPLQRVAGACDFGNGISAALPPGWIFINPDLTITLQRLPVGEWVCLDAVTLFGTNGYGSAESELWDEDGHRLGRSIQNLLIEPPPT</sequence>
<protein>
    <submittedName>
        <fullName evidence="4">Unannotated protein</fullName>
    </submittedName>
</protein>
<dbReference type="EMBL" id="CAEZYF010000003">
    <property type="protein sequence ID" value="CAB4711251.1"/>
    <property type="molecule type" value="Genomic_DNA"/>
</dbReference>
<dbReference type="EMBL" id="CAESGF010000003">
    <property type="protein sequence ID" value="CAB4362900.1"/>
    <property type="molecule type" value="Genomic_DNA"/>
</dbReference>
<evidence type="ECO:0000259" key="3">
    <source>
        <dbReference type="Pfam" id="PF20789"/>
    </source>
</evidence>
<feature type="domain" description="Acyl-CoA thioesterase-like N-terminal HotDog" evidence="2">
    <location>
        <begin position="21"/>
        <end position="105"/>
    </location>
</feature>
<evidence type="ECO:0000313" key="5">
    <source>
        <dbReference type="EMBL" id="CAB4711251.1"/>
    </source>
</evidence>
<evidence type="ECO:0000313" key="7">
    <source>
        <dbReference type="EMBL" id="CAB4918963.1"/>
    </source>
</evidence>
<evidence type="ECO:0000313" key="6">
    <source>
        <dbReference type="EMBL" id="CAB4802554.1"/>
    </source>
</evidence>
<feature type="domain" description="Acyl-CoA thioesterase-like C-terminal" evidence="3">
    <location>
        <begin position="154"/>
        <end position="271"/>
    </location>
</feature>
<evidence type="ECO:0000259" key="2">
    <source>
        <dbReference type="Pfam" id="PF13622"/>
    </source>
</evidence>
<dbReference type="Gene3D" id="2.40.160.210">
    <property type="entry name" value="Acyl-CoA thioesterase, double hotdog domain"/>
    <property type="match status" value="1"/>
</dbReference>
<reference evidence="4" key="1">
    <citation type="submission" date="2020-05" db="EMBL/GenBank/DDBJ databases">
        <authorList>
            <person name="Chiriac C."/>
            <person name="Salcher M."/>
            <person name="Ghai R."/>
            <person name="Kavagutti S V."/>
        </authorList>
    </citation>
    <scope>NUCLEOTIDE SEQUENCE</scope>
</reference>
<dbReference type="Pfam" id="PF20789">
    <property type="entry name" value="4HBT_3C"/>
    <property type="match status" value="1"/>
</dbReference>
<name>A0A6J6A5C2_9ZZZZ</name>
<evidence type="ECO:0000313" key="8">
    <source>
        <dbReference type="EMBL" id="CAB5024036.1"/>
    </source>
</evidence>
<dbReference type="InterPro" id="IPR049450">
    <property type="entry name" value="ACOT8-like_C"/>
</dbReference>